<organism evidence="2 3">
    <name type="scientific">Candidatus Woesebacteria bacterium GW2011_GWD1_38_10</name>
    <dbReference type="NCBI Taxonomy" id="1618592"/>
    <lineage>
        <taxon>Bacteria</taxon>
        <taxon>Candidatus Woeseibacteriota</taxon>
    </lineage>
</organism>
<dbReference type="GO" id="GO:0008236">
    <property type="term" value="F:serine-type peptidase activity"/>
    <property type="evidence" value="ECO:0007669"/>
    <property type="project" value="InterPro"/>
</dbReference>
<dbReference type="InterPro" id="IPR001375">
    <property type="entry name" value="Peptidase_S9_cat"/>
</dbReference>
<dbReference type="Pfam" id="PF00326">
    <property type="entry name" value="Peptidase_S9"/>
    <property type="match status" value="1"/>
</dbReference>
<accession>A0A0G0IAZ7</accession>
<dbReference type="Gene3D" id="3.40.50.1820">
    <property type="entry name" value="alpha/beta hydrolase"/>
    <property type="match status" value="1"/>
</dbReference>
<dbReference type="InterPro" id="IPR029058">
    <property type="entry name" value="AB_hydrolase_fold"/>
</dbReference>
<dbReference type="GO" id="GO:0006508">
    <property type="term" value="P:proteolysis"/>
    <property type="evidence" value="ECO:0007669"/>
    <property type="project" value="InterPro"/>
</dbReference>
<evidence type="ECO:0000313" key="2">
    <source>
        <dbReference type="EMBL" id="KKQ48135.1"/>
    </source>
</evidence>
<protein>
    <recommendedName>
        <fullName evidence="1">Peptidase S9 prolyl oligopeptidase catalytic domain-containing protein</fullName>
    </recommendedName>
</protein>
<gene>
    <name evidence="2" type="ORF">US67_C0042G0008</name>
</gene>
<feature type="domain" description="Peptidase S9 prolyl oligopeptidase catalytic" evidence="1">
    <location>
        <begin position="185"/>
        <end position="267"/>
    </location>
</feature>
<evidence type="ECO:0000313" key="3">
    <source>
        <dbReference type="Proteomes" id="UP000034366"/>
    </source>
</evidence>
<sequence>MNTMIQGPILLKINNISGMYYPCGMKTDTILVYGIGAPNVPDNGNLPEARPVLEAGCDLYVPDYIGFGRSSGVFTPKNCINTFLILVDEFKKGVKGINHYANKKVFLKYKRVLVAGRSIAGAYIPLLPKFNKEIKYLCIIFGALDQSRQGEVKGEETNEDFINSFLYDGYKYLYKGFNSKTWWKHLNDLDKLSPMDNIKCLKNAKIFIAHGIKDKCINFSKSVNFYGKLMEYFPERKDQYKLKLYPNGGHERYTSVKAMEDYLNWIGSQQKLDR</sequence>
<name>A0A0G0IAZ7_9BACT</name>
<evidence type="ECO:0000259" key="1">
    <source>
        <dbReference type="Pfam" id="PF00326"/>
    </source>
</evidence>
<dbReference type="Proteomes" id="UP000034366">
    <property type="component" value="Unassembled WGS sequence"/>
</dbReference>
<reference evidence="2 3" key="1">
    <citation type="journal article" date="2015" name="Nature">
        <title>rRNA introns, odd ribosomes, and small enigmatic genomes across a large radiation of phyla.</title>
        <authorList>
            <person name="Brown C.T."/>
            <person name="Hug L.A."/>
            <person name="Thomas B.C."/>
            <person name="Sharon I."/>
            <person name="Castelle C.J."/>
            <person name="Singh A."/>
            <person name="Wilkins M.J."/>
            <person name="Williams K.H."/>
            <person name="Banfield J.F."/>
        </authorList>
    </citation>
    <scope>NUCLEOTIDE SEQUENCE [LARGE SCALE GENOMIC DNA]</scope>
</reference>
<comment type="caution">
    <text evidence="2">The sequence shown here is derived from an EMBL/GenBank/DDBJ whole genome shotgun (WGS) entry which is preliminary data.</text>
</comment>
<dbReference type="SUPFAM" id="SSF53474">
    <property type="entry name" value="alpha/beta-Hydrolases"/>
    <property type="match status" value="1"/>
</dbReference>
<dbReference type="EMBL" id="LBTW01000042">
    <property type="protein sequence ID" value="KKQ48135.1"/>
    <property type="molecule type" value="Genomic_DNA"/>
</dbReference>
<dbReference type="AlphaFoldDB" id="A0A0G0IAZ7"/>
<proteinExistence type="predicted"/>